<proteinExistence type="predicted"/>
<dbReference type="InterPro" id="IPR010179">
    <property type="entry name" value="CRISPR-assoc_prot_Cse3"/>
</dbReference>
<accession>A0A916X2D6</accession>
<comment type="caution">
    <text evidence="1">The sequence shown here is derived from an EMBL/GenBank/DDBJ whole genome shotgun (WGS) entry which is preliminary data.</text>
</comment>
<dbReference type="RefSeq" id="WP_150496346.1">
    <property type="nucleotide sequence ID" value="NZ_BMFA01000006.1"/>
</dbReference>
<keyword evidence="2" id="KW-1185">Reference proteome</keyword>
<dbReference type="OrthoDB" id="9795689at2"/>
<evidence type="ECO:0000313" key="1">
    <source>
        <dbReference type="EMBL" id="GGB49144.1"/>
    </source>
</evidence>
<dbReference type="SMART" id="SM01101">
    <property type="entry name" value="CRISPR_assoc"/>
    <property type="match status" value="1"/>
</dbReference>
<reference evidence="1" key="1">
    <citation type="journal article" date="2014" name="Int. J. Syst. Evol. Microbiol.">
        <title>Complete genome sequence of Corynebacterium casei LMG S-19264T (=DSM 44701T), isolated from a smear-ripened cheese.</title>
        <authorList>
            <consortium name="US DOE Joint Genome Institute (JGI-PGF)"/>
            <person name="Walter F."/>
            <person name="Albersmeier A."/>
            <person name="Kalinowski J."/>
            <person name="Ruckert C."/>
        </authorList>
    </citation>
    <scope>NUCLEOTIDE SEQUENCE</scope>
    <source>
        <strain evidence="1">CGMCC 1.12426</strain>
    </source>
</reference>
<dbReference type="Gene3D" id="3.30.70.1210">
    <property type="entry name" value="Crispr-associated protein, domain 2"/>
    <property type="match status" value="1"/>
</dbReference>
<dbReference type="Proteomes" id="UP000605148">
    <property type="component" value="Unassembled WGS sequence"/>
</dbReference>
<protein>
    <submittedName>
        <fullName evidence="1">CRISPR-associated protein Cse3</fullName>
    </submittedName>
</protein>
<evidence type="ECO:0000313" key="2">
    <source>
        <dbReference type="Proteomes" id="UP000605148"/>
    </source>
</evidence>
<name>A0A916X2D6_9HYPH</name>
<organism evidence="1 2">
    <name type="scientific">Roseibium aquae</name>
    <dbReference type="NCBI Taxonomy" id="1323746"/>
    <lineage>
        <taxon>Bacteria</taxon>
        <taxon>Pseudomonadati</taxon>
        <taxon>Pseudomonadota</taxon>
        <taxon>Alphaproteobacteria</taxon>
        <taxon>Hyphomicrobiales</taxon>
        <taxon>Stappiaceae</taxon>
        <taxon>Roseibium</taxon>
    </lineage>
</organism>
<dbReference type="Pfam" id="PF08798">
    <property type="entry name" value="CRISPR_assoc"/>
    <property type="match status" value="1"/>
</dbReference>
<gene>
    <name evidence="1" type="ORF">GCM10011316_21600</name>
</gene>
<sequence>MTLQLIEMPLSLSALHSWAGQRNVGYGLFDEGAVLHHILGEVFGPAVLQPFRLLVAPRARTGTLYAYSTVAAEDLRAEAAPVLGPSEAGVLSLDALRSIARPETTWREGMRLGFDLKCRPVVRIASPLKGKDIRFAKGAELDAFLAESMRNDHARSREDVYFDWLAARLAPVADLEREASRLHQFRRVRSLRRGRQVEGPDVVIHGSLTVCDPQGFARLLARGVGRHRSYGYGMLLLRPPQRKA</sequence>
<dbReference type="AlphaFoldDB" id="A0A916X2D6"/>
<dbReference type="EMBL" id="BMFA01000006">
    <property type="protein sequence ID" value="GGB49144.1"/>
    <property type="molecule type" value="Genomic_DNA"/>
</dbReference>
<reference evidence="1" key="2">
    <citation type="submission" date="2020-09" db="EMBL/GenBank/DDBJ databases">
        <authorList>
            <person name="Sun Q."/>
            <person name="Zhou Y."/>
        </authorList>
    </citation>
    <scope>NUCLEOTIDE SEQUENCE</scope>
    <source>
        <strain evidence="1">CGMCC 1.12426</strain>
    </source>
</reference>
<dbReference type="SUPFAM" id="SSF117987">
    <property type="entry name" value="CRISPR-associated protein"/>
    <property type="match status" value="1"/>
</dbReference>